<keyword evidence="1" id="KW-0732">Signal</keyword>
<feature type="chain" id="PRO_5032959109" evidence="1">
    <location>
        <begin position="22"/>
        <end position="176"/>
    </location>
</feature>
<feature type="signal peptide" evidence="1">
    <location>
        <begin position="1"/>
        <end position="21"/>
    </location>
</feature>
<protein>
    <submittedName>
        <fullName evidence="2">Uncharacterized protein</fullName>
    </submittedName>
</protein>
<dbReference type="EMBL" id="WTYF01000004">
    <property type="protein sequence ID" value="MXO51077.1"/>
    <property type="molecule type" value="Genomic_DNA"/>
</dbReference>
<organism evidence="2 3">
    <name type="scientific">Qipengyuania gaetbuli</name>
    <dbReference type="NCBI Taxonomy" id="266952"/>
    <lineage>
        <taxon>Bacteria</taxon>
        <taxon>Pseudomonadati</taxon>
        <taxon>Pseudomonadota</taxon>
        <taxon>Alphaproteobacteria</taxon>
        <taxon>Sphingomonadales</taxon>
        <taxon>Erythrobacteraceae</taxon>
        <taxon>Qipengyuania</taxon>
    </lineage>
</organism>
<dbReference type="AlphaFoldDB" id="A0A844Y0W0"/>
<evidence type="ECO:0000313" key="3">
    <source>
        <dbReference type="Proteomes" id="UP000444185"/>
    </source>
</evidence>
<gene>
    <name evidence="2" type="ORF">GRI42_07150</name>
</gene>
<evidence type="ECO:0000313" key="2">
    <source>
        <dbReference type="EMBL" id="MXO51077.1"/>
    </source>
</evidence>
<accession>A0A844Y0W0</accession>
<proteinExistence type="predicted"/>
<keyword evidence="3" id="KW-1185">Reference proteome</keyword>
<name>A0A844Y0W0_9SPHN</name>
<dbReference type="OrthoDB" id="4760845at2"/>
<comment type="caution">
    <text evidence="2">The sequence shown here is derived from an EMBL/GenBank/DDBJ whole genome shotgun (WGS) entry which is preliminary data.</text>
</comment>
<reference evidence="2 3" key="1">
    <citation type="submission" date="2019-12" db="EMBL/GenBank/DDBJ databases">
        <title>Genomic-based taxomic classification of the family Erythrobacteraceae.</title>
        <authorList>
            <person name="Xu L."/>
        </authorList>
    </citation>
    <scope>NUCLEOTIDE SEQUENCE [LARGE SCALE GENOMIC DNA]</scope>
    <source>
        <strain evidence="2 3">DSM 16225</strain>
    </source>
</reference>
<dbReference type="Proteomes" id="UP000444185">
    <property type="component" value="Unassembled WGS sequence"/>
</dbReference>
<evidence type="ECO:0000256" key="1">
    <source>
        <dbReference type="SAM" id="SignalP"/>
    </source>
</evidence>
<sequence length="176" mass="18989">MRNFKTLALIALVTGASPLAAQSPDTDALIADALSAAPASVTDNASVRNNDGTLLREGRNGYTCYPQAPTMGPRCNDAEWDAFIAGFMKGEPYTPKKFGVSYMLAGEGTAPGTSNIDPMATEPTADNEWIKDGPHMMLIFPDPAMMAGLSTDPKDPVYVMWRDTPYAHVMVRIEEE</sequence>
<dbReference type="RefSeq" id="WP_160607607.1">
    <property type="nucleotide sequence ID" value="NZ_WTYF01000004.1"/>
</dbReference>